<evidence type="ECO:0000256" key="3">
    <source>
        <dbReference type="ARBA" id="ARBA00023237"/>
    </source>
</evidence>
<organism evidence="8 9">
    <name type="scientific">Sphingobacterium zeae</name>
    <dbReference type="NCBI Taxonomy" id="1776859"/>
    <lineage>
        <taxon>Bacteria</taxon>
        <taxon>Pseudomonadati</taxon>
        <taxon>Bacteroidota</taxon>
        <taxon>Sphingobacteriia</taxon>
        <taxon>Sphingobacteriales</taxon>
        <taxon>Sphingobacteriaceae</taxon>
        <taxon>Sphingobacterium</taxon>
    </lineage>
</organism>
<dbReference type="InterPro" id="IPR036942">
    <property type="entry name" value="Beta-barrel_TonB_sf"/>
</dbReference>
<keyword evidence="9" id="KW-1185">Reference proteome</keyword>
<keyword evidence="2 4" id="KW-0472">Membrane</keyword>
<evidence type="ECO:0000256" key="2">
    <source>
        <dbReference type="ARBA" id="ARBA00023136"/>
    </source>
</evidence>
<protein>
    <submittedName>
        <fullName evidence="8">TonB-dependent receptor</fullName>
    </submittedName>
</protein>
<comment type="caution">
    <text evidence="8">The sequence shown here is derived from an EMBL/GenBank/DDBJ whole genome shotgun (WGS) entry which is preliminary data.</text>
</comment>
<dbReference type="PANTHER" id="PTHR40980:SF4">
    <property type="entry name" value="TONB-DEPENDENT RECEPTOR-LIKE BETA-BARREL DOMAIN-CONTAINING PROTEIN"/>
    <property type="match status" value="1"/>
</dbReference>
<evidence type="ECO:0000256" key="5">
    <source>
        <dbReference type="SAM" id="SignalP"/>
    </source>
</evidence>
<keyword evidence="4" id="KW-0798">TonB box</keyword>
<evidence type="ECO:0000256" key="1">
    <source>
        <dbReference type="ARBA" id="ARBA00004442"/>
    </source>
</evidence>
<feature type="chain" id="PRO_5047257670" evidence="5">
    <location>
        <begin position="35"/>
        <end position="942"/>
    </location>
</feature>
<dbReference type="Pfam" id="PF07715">
    <property type="entry name" value="Plug"/>
    <property type="match status" value="1"/>
</dbReference>
<dbReference type="InterPro" id="IPR037066">
    <property type="entry name" value="Plug_dom_sf"/>
</dbReference>
<dbReference type="Gene3D" id="2.170.130.10">
    <property type="entry name" value="TonB-dependent receptor, plug domain"/>
    <property type="match status" value="1"/>
</dbReference>
<dbReference type="EMBL" id="JAUTBA010000001">
    <property type="protein sequence ID" value="MDQ1151687.1"/>
    <property type="molecule type" value="Genomic_DNA"/>
</dbReference>
<proteinExistence type="inferred from homology"/>
<evidence type="ECO:0000313" key="9">
    <source>
        <dbReference type="Proteomes" id="UP001244640"/>
    </source>
</evidence>
<evidence type="ECO:0000259" key="6">
    <source>
        <dbReference type="Pfam" id="PF00593"/>
    </source>
</evidence>
<dbReference type="Pfam" id="PF00593">
    <property type="entry name" value="TonB_dep_Rec_b-barrel"/>
    <property type="match status" value="1"/>
</dbReference>
<dbReference type="SUPFAM" id="SSF49464">
    <property type="entry name" value="Carboxypeptidase regulatory domain-like"/>
    <property type="match status" value="1"/>
</dbReference>
<dbReference type="Pfam" id="PF13715">
    <property type="entry name" value="CarbopepD_reg_2"/>
    <property type="match status" value="1"/>
</dbReference>
<dbReference type="InterPro" id="IPR008969">
    <property type="entry name" value="CarboxyPept-like_regulatory"/>
</dbReference>
<feature type="domain" description="TonB-dependent receptor-like beta-barrel" evidence="6">
    <location>
        <begin position="474"/>
        <end position="892"/>
    </location>
</feature>
<dbReference type="InterPro" id="IPR012910">
    <property type="entry name" value="Plug_dom"/>
</dbReference>
<keyword evidence="8" id="KW-0675">Receptor</keyword>
<evidence type="ECO:0000313" key="8">
    <source>
        <dbReference type="EMBL" id="MDQ1151687.1"/>
    </source>
</evidence>
<evidence type="ECO:0000256" key="4">
    <source>
        <dbReference type="RuleBase" id="RU003357"/>
    </source>
</evidence>
<feature type="signal peptide" evidence="5">
    <location>
        <begin position="1"/>
        <end position="34"/>
    </location>
</feature>
<dbReference type="Proteomes" id="UP001244640">
    <property type="component" value="Unassembled WGS sequence"/>
</dbReference>
<comment type="subcellular location">
    <subcellularLocation>
        <location evidence="1 4">Cell outer membrane</location>
    </subcellularLocation>
</comment>
<evidence type="ECO:0000259" key="7">
    <source>
        <dbReference type="Pfam" id="PF07715"/>
    </source>
</evidence>
<gene>
    <name evidence="8" type="ORF">QE382_003671</name>
</gene>
<reference evidence="8 9" key="1">
    <citation type="submission" date="2023-07" db="EMBL/GenBank/DDBJ databases">
        <title>Functional and genomic diversity of the sorghum phyllosphere microbiome.</title>
        <authorList>
            <person name="Shade A."/>
        </authorList>
    </citation>
    <scope>NUCLEOTIDE SEQUENCE [LARGE SCALE GENOMIC DNA]</scope>
    <source>
        <strain evidence="8 9">SORGH_AS_0892</strain>
    </source>
</reference>
<feature type="domain" description="TonB-dependent receptor plug" evidence="7">
    <location>
        <begin position="152"/>
        <end position="245"/>
    </location>
</feature>
<comment type="similarity">
    <text evidence="4">Belongs to the TonB-dependent receptor family.</text>
</comment>
<dbReference type="PANTHER" id="PTHR40980">
    <property type="entry name" value="PLUG DOMAIN-CONTAINING PROTEIN"/>
    <property type="match status" value="1"/>
</dbReference>
<sequence>MQKQKANKLEPQLQLKRIAAVVTLAVAASTTVYAQSSGKLMGTITNSKTGETITGVTVRILGTSRGGSSDVSGKYSIPALPAGKYTVEYIYVGYSTKQVTEVEIKANDLTNLDIVLDNSEGQVLDQVVVTGSFKKESIGALYSQQKNSALISDGISSEQIRRSPDKNTSEALRRVSGATIQDNKFVVVRGLGDRYNVSMMDGSVLPSTEANRRAFSFDIVPSNLIDKITISKTATPDLPADFAGGAVQITTKDIPDQNFVSFGLGYGYNTASTFKDFLQTKKNFQNYLGFDDGSSNLATNMYTREQVKAGLSGKENRLALKSMPNDLSIENKKALPSQNYQFSLGNVKQFENNNKFGALFSVTYRNSQNILANVRREWHQYDFTDNQYRFSNNLGALANFGYTFGKNKITWKNLYNKNYDNTYTSRTGIDLGSNFDNRFSAYDILEKSLFKSTVDGEHVLSDKNDKIKWTASWSNIKNDQPNQVKLNYVRPMSAANDPSVPFTANLGTIGKQNTRLFAKLNENIYSGEGSYILPINFLTEQSTLKVGAGGNYRKRNFDARFIGFQFNENAFDNVEDINKFLQTPADQIFSAQNINNNYFRYGEIMMNGDKYEASSVTSFGYAMLDQKFNDKFRVVYGLRVENYNVKIDALNVDNMKMVEDVNDTKLDFLPSVNFTYSVTPKSNVRASYYRTLARPELRELASFKFYDFEQLGMITGNPDLKRASINNADLRYEIYPSAGEILSISAFYKQFTDAIEPRRYDVTSTPDISFGNVPKANLYGAELEVRKKLNFVNDQPFFKNTTAYLNLAFVHSEVTNPTDQPYLEQKRSMVGQSPYVINGGLQHTALDNKLNLNILYNRIGKRIIQPGGQTFASAWEAPRNVLDFQVGYRVLKNKGEFKLNASDILNNSINVYFDNKVRNISNETWFKYKPGANYSLSFNYTF</sequence>
<dbReference type="Gene3D" id="2.40.170.20">
    <property type="entry name" value="TonB-dependent receptor, beta-barrel domain"/>
    <property type="match status" value="1"/>
</dbReference>
<dbReference type="InterPro" id="IPR000531">
    <property type="entry name" value="Beta-barrel_TonB"/>
</dbReference>
<name>A0ABU0U9Z3_9SPHI</name>
<keyword evidence="5" id="KW-0732">Signal</keyword>
<keyword evidence="3" id="KW-0998">Cell outer membrane</keyword>
<accession>A0ABU0U9Z3</accession>
<dbReference type="Gene3D" id="2.60.40.1120">
    <property type="entry name" value="Carboxypeptidase-like, regulatory domain"/>
    <property type="match status" value="1"/>
</dbReference>
<dbReference type="SUPFAM" id="SSF56935">
    <property type="entry name" value="Porins"/>
    <property type="match status" value="1"/>
</dbReference>